<dbReference type="Proteomes" id="UP000007484">
    <property type="component" value="Chromosome"/>
</dbReference>
<name>F0QRD6_MYCSL</name>
<organism evidence="1 2">
    <name type="scientific">Mycoplasma suis (strain Illinois)</name>
    <dbReference type="NCBI Taxonomy" id="768700"/>
    <lineage>
        <taxon>Bacteria</taxon>
        <taxon>Bacillati</taxon>
        <taxon>Mycoplasmatota</taxon>
        <taxon>Mollicutes</taxon>
        <taxon>Mycoplasmataceae</taxon>
        <taxon>Mycoplasma</taxon>
    </lineage>
</organism>
<protein>
    <submittedName>
        <fullName evidence="1">Uncharacterized protein</fullName>
    </submittedName>
</protein>
<reference evidence="1 2" key="1">
    <citation type="journal article" date="2011" name="J. Bacteriol.">
        <title>Complete genome sequences of two hemotropic Mycoplasmas, Mycoplasma haemofelis strain Ohio2 and Mycoplasma suis strain Illinois.</title>
        <authorList>
            <person name="Messick J.B."/>
            <person name="Santos A.P."/>
            <person name="Guimaraes A.M."/>
        </authorList>
    </citation>
    <scope>NUCLEOTIDE SEQUENCE [LARGE SCALE GENOMIC DNA]</scope>
    <source>
        <strain evidence="1 2">Illinois</strain>
    </source>
</reference>
<keyword evidence="2" id="KW-1185">Reference proteome</keyword>
<sequence>MHFKGSFLLFLTGLPMFSWFFWMSSQNNLNWTHSSLNGLYTKVRLFFEIPSSQSKQTASSSASFNSQQSLSNLYNIQQVNQEPVTQSETIKSMTVEIPLKYLGRTNYYRYCLNTKQEQDLTTSSVSQVSNSDSSGTQDCNLNYFYGNSEKDKKVDVGFFLHLLTKWIKLQHAINMLFLFEEEGPEHLRPSSSNDRSLHEKLSKACNFSAKNNFSALTRLFSSPFSDSKSCLLSPSVLNVRLKTSVASQSSVTSEVQNSNTTSQEINESTFKEGTIEGNYIYSLYDYSANPKKVNLENSGHSHSSGQEKELSFEIKTFPIELKKENSSQENQKCNFDSLYKKYEDRNLKPEELVSSCLGKI</sequence>
<dbReference type="AlphaFoldDB" id="F0QRD6"/>
<dbReference type="KEGG" id="mss:MSU_0522"/>
<evidence type="ECO:0000313" key="1">
    <source>
        <dbReference type="EMBL" id="ADX98056.1"/>
    </source>
</evidence>
<dbReference type="STRING" id="768700.MSU_0522"/>
<gene>
    <name evidence="1" type="ordered locus">MSU_0522</name>
</gene>
<dbReference type="EMBL" id="CP002525">
    <property type="protein sequence ID" value="ADX98056.1"/>
    <property type="molecule type" value="Genomic_DNA"/>
</dbReference>
<accession>F0QRD6</accession>
<proteinExistence type="predicted"/>
<evidence type="ECO:0000313" key="2">
    <source>
        <dbReference type="Proteomes" id="UP000007484"/>
    </source>
</evidence>
<dbReference type="HOGENOM" id="CLU_061550_0_0_14"/>